<dbReference type="eggNOG" id="COG2146">
    <property type="taxonomic scope" value="Bacteria"/>
</dbReference>
<evidence type="ECO:0000256" key="1">
    <source>
        <dbReference type="ARBA" id="ARBA00022714"/>
    </source>
</evidence>
<keyword evidence="4" id="KW-0411">Iron-sulfur</keyword>
<dbReference type="InterPro" id="IPR036922">
    <property type="entry name" value="Rieske_2Fe-2S_sf"/>
</dbReference>
<dbReference type="EMBL" id="CP000934">
    <property type="protein sequence ID" value="ACE85028.1"/>
    <property type="molecule type" value="Genomic_DNA"/>
</dbReference>
<keyword evidence="1" id="KW-0001">2Fe-2S</keyword>
<evidence type="ECO:0000256" key="6">
    <source>
        <dbReference type="ARBA" id="ARBA00038001"/>
    </source>
</evidence>
<comment type="cofactor">
    <cofactor evidence="5">
        <name>[2Fe-2S] cluster</name>
        <dbReference type="ChEBI" id="CHEBI:190135"/>
    </cofactor>
</comment>
<protein>
    <submittedName>
        <fullName evidence="8">Rieske [2Fe-2S] domain protein</fullName>
    </submittedName>
</protein>
<evidence type="ECO:0000313" key="9">
    <source>
        <dbReference type="Proteomes" id="UP000001036"/>
    </source>
</evidence>
<dbReference type="GO" id="GO:0051537">
    <property type="term" value="F:2 iron, 2 sulfur cluster binding"/>
    <property type="evidence" value="ECO:0007669"/>
    <property type="project" value="UniProtKB-KW"/>
</dbReference>
<dbReference type="AlphaFoldDB" id="B3PB51"/>
<organism evidence="8 9">
    <name type="scientific">Cellvibrio japonicus (strain Ueda107)</name>
    <name type="common">Pseudomonas fluorescens subsp. cellulosa</name>
    <dbReference type="NCBI Taxonomy" id="498211"/>
    <lineage>
        <taxon>Bacteria</taxon>
        <taxon>Pseudomonadati</taxon>
        <taxon>Pseudomonadota</taxon>
        <taxon>Gammaproteobacteria</taxon>
        <taxon>Cellvibrionales</taxon>
        <taxon>Cellvibrionaceae</taxon>
        <taxon>Cellvibrio</taxon>
    </lineage>
</organism>
<keyword evidence="3" id="KW-0408">Iron</keyword>
<dbReference type="RefSeq" id="WP_012486671.1">
    <property type="nucleotide sequence ID" value="NC_010995.1"/>
</dbReference>
<feature type="domain" description="Rieske" evidence="7">
    <location>
        <begin position="4"/>
        <end position="98"/>
    </location>
</feature>
<name>B3PB51_CELJU</name>
<dbReference type="KEGG" id="cja:CJA_1023"/>
<reference evidence="8 9" key="1">
    <citation type="journal article" date="2008" name="J. Bacteriol.">
        <title>Insights into plant cell wall degradation from the genome sequence of the soil bacterium Cellvibrio japonicus.</title>
        <authorList>
            <person name="Deboy R.T."/>
            <person name="Mongodin E.F."/>
            <person name="Fouts D.E."/>
            <person name="Tailford L.E."/>
            <person name="Khouri H."/>
            <person name="Emerson J.B."/>
            <person name="Mohamoud Y."/>
            <person name="Watkins K."/>
            <person name="Henrissat B."/>
            <person name="Gilbert H.J."/>
            <person name="Nelson K.E."/>
        </authorList>
    </citation>
    <scope>NUCLEOTIDE SEQUENCE [LARGE SCALE GENOMIC DNA]</scope>
    <source>
        <strain evidence="8 9">Ueda107</strain>
    </source>
</reference>
<evidence type="ECO:0000256" key="3">
    <source>
        <dbReference type="ARBA" id="ARBA00023004"/>
    </source>
</evidence>
<dbReference type="SUPFAM" id="SSF50022">
    <property type="entry name" value="ISP domain"/>
    <property type="match status" value="1"/>
</dbReference>
<dbReference type="PANTHER" id="PTHR21496">
    <property type="entry name" value="FERREDOXIN-RELATED"/>
    <property type="match status" value="1"/>
</dbReference>
<dbReference type="InterPro" id="IPR017941">
    <property type="entry name" value="Rieske_2Fe-2S"/>
</dbReference>
<gene>
    <name evidence="8" type="ordered locus">CJA_1023</name>
</gene>
<keyword evidence="2" id="KW-0479">Metal-binding</keyword>
<keyword evidence="9" id="KW-1185">Reference proteome</keyword>
<evidence type="ECO:0000313" key="8">
    <source>
        <dbReference type="EMBL" id="ACE85028.1"/>
    </source>
</evidence>
<dbReference type="HOGENOM" id="CLU_055690_5_0_6"/>
<dbReference type="PANTHER" id="PTHR21496:SF0">
    <property type="entry name" value="RIESKE DOMAIN-CONTAINING PROTEIN"/>
    <property type="match status" value="1"/>
</dbReference>
<dbReference type="Gene3D" id="2.102.10.10">
    <property type="entry name" value="Rieske [2Fe-2S] iron-sulphur domain"/>
    <property type="match status" value="1"/>
</dbReference>
<sequence>MVYRELAKLHQLYDGYRQRVHLAGGEWLLLQEAGKLYLIGNRCPHRGAPLHNASLVGECSLRCPQHGLLFDLRTGLAQGCPDRLPYLPLVYEGNGVGVYLPG</sequence>
<evidence type="ECO:0000256" key="5">
    <source>
        <dbReference type="ARBA" id="ARBA00034078"/>
    </source>
</evidence>
<dbReference type="PROSITE" id="PS51296">
    <property type="entry name" value="RIESKE"/>
    <property type="match status" value="1"/>
</dbReference>
<dbReference type="Proteomes" id="UP000001036">
    <property type="component" value="Chromosome"/>
</dbReference>
<evidence type="ECO:0000256" key="4">
    <source>
        <dbReference type="ARBA" id="ARBA00023014"/>
    </source>
</evidence>
<dbReference type="OrthoDB" id="9800167at2"/>
<accession>B3PB51</accession>
<dbReference type="STRING" id="498211.CJA_1023"/>
<evidence type="ECO:0000256" key="2">
    <source>
        <dbReference type="ARBA" id="ARBA00022723"/>
    </source>
</evidence>
<comment type="similarity">
    <text evidence="6">Belongs to the bacterial ring-hydroxylating dioxygenase ferredoxin component family.</text>
</comment>
<dbReference type="Pfam" id="PF00355">
    <property type="entry name" value="Rieske"/>
    <property type="match status" value="1"/>
</dbReference>
<dbReference type="GO" id="GO:0046872">
    <property type="term" value="F:metal ion binding"/>
    <property type="evidence" value="ECO:0007669"/>
    <property type="project" value="UniProtKB-KW"/>
</dbReference>
<evidence type="ECO:0000259" key="7">
    <source>
        <dbReference type="PROSITE" id="PS51296"/>
    </source>
</evidence>
<proteinExistence type="inferred from homology"/>